<reference evidence="3 4" key="1">
    <citation type="submission" date="2021-01" db="EMBL/GenBank/DDBJ databases">
        <title>Entomomonas sp. F2A isolated from a house cricket (Acheta domesticus).</title>
        <authorList>
            <person name="Spergser J."/>
            <person name="Busse H.-J."/>
        </authorList>
    </citation>
    <scope>NUCLEOTIDE SEQUENCE [LARGE SCALE GENOMIC DNA]</scope>
    <source>
        <strain evidence="3 4">F2A</strain>
    </source>
</reference>
<proteinExistence type="predicted"/>
<dbReference type="KEGG" id="eaz:JHT90_00305"/>
<dbReference type="PANTHER" id="PTHR46558">
    <property type="entry name" value="TRACRIPTIONAL REGULATORY PROTEIN-RELATED-RELATED"/>
    <property type="match status" value="1"/>
</dbReference>
<dbReference type="SMART" id="SM00530">
    <property type="entry name" value="HTH_XRE"/>
    <property type="match status" value="1"/>
</dbReference>
<dbReference type="RefSeq" id="WP_201092664.1">
    <property type="nucleotide sequence ID" value="NZ_CP067393.1"/>
</dbReference>
<evidence type="ECO:0000313" key="3">
    <source>
        <dbReference type="EMBL" id="QQP85742.1"/>
    </source>
</evidence>
<accession>A0A974NG41</accession>
<name>A0A974NG41_9GAMM</name>
<protein>
    <submittedName>
        <fullName evidence="3">Helix-turn-helix transcriptional regulator</fullName>
    </submittedName>
</protein>
<keyword evidence="1" id="KW-0238">DNA-binding</keyword>
<evidence type="ECO:0000259" key="2">
    <source>
        <dbReference type="PROSITE" id="PS50943"/>
    </source>
</evidence>
<dbReference type="GO" id="GO:0003677">
    <property type="term" value="F:DNA binding"/>
    <property type="evidence" value="ECO:0007669"/>
    <property type="project" value="UniProtKB-KW"/>
</dbReference>
<dbReference type="EMBL" id="CP067393">
    <property type="protein sequence ID" value="QQP85742.1"/>
    <property type="molecule type" value="Genomic_DNA"/>
</dbReference>
<dbReference type="InterPro" id="IPR010982">
    <property type="entry name" value="Lambda_DNA-bd_dom_sf"/>
</dbReference>
<evidence type="ECO:0000313" key="4">
    <source>
        <dbReference type="Proteomes" id="UP000595278"/>
    </source>
</evidence>
<organism evidence="3 4">
    <name type="scientific">Entomomonas asaccharolytica</name>
    <dbReference type="NCBI Taxonomy" id="2785331"/>
    <lineage>
        <taxon>Bacteria</taxon>
        <taxon>Pseudomonadati</taxon>
        <taxon>Pseudomonadota</taxon>
        <taxon>Gammaproteobacteria</taxon>
        <taxon>Pseudomonadales</taxon>
        <taxon>Pseudomonadaceae</taxon>
        <taxon>Entomomonas</taxon>
    </lineage>
</organism>
<sequence>MNKEELYQKIATRILQKRRDRDLSQEQLANEIGKSQSWIQKIESGKKPISLFLLYQLSEVLQCSIYGLIPETNEE</sequence>
<dbReference type="PANTHER" id="PTHR46558:SF3">
    <property type="entry name" value="TRANSCRIPTIONAL REGULATOR"/>
    <property type="match status" value="1"/>
</dbReference>
<feature type="domain" description="HTH cro/C1-type" evidence="2">
    <location>
        <begin position="14"/>
        <end position="68"/>
    </location>
</feature>
<keyword evidence="4" id="KW-1185">Reference proteome</keyword>
<dbReference type="CDD" id="cd00093">
    <property type="entry name" value="HTH_XRE"/>
    <property type="match status" value="1"/>
</dbReference>
<dbReference type="InterPro" id="IPR001387">
    <property type="entry name" value="Cro/C1-type_HTH"/>
</dbReference>
<dbReference type="PROSITE" id="PS50943">
    <property type="entry name" value="HTH_CROC1"/>
    <property type="match status" value="1"/>
</dbReference>
<evidence type="ECO:0000256" key="1">
    <source>
        <dbReference type="ARBA" id="ARBA00023125"/>
    </source>
</evidence>
<dbReference type="AlphaFoldDB" id="A0A974NG41"/>
<dbReference type="SUPFAM" id="SSF47413">
    <property type="entry name" value="lambda repressor-like DNA-binding domains"/>
    <property type="match status" value="1"/>
</dbReference>
<dbReference type="Proteomes" id="UP000595278">
    <property type="component" value="Chromosome"/>
</dbReference>
<dbReference type="Pfam" id="PF01381">
    <property type="entry name" value="HTH_3"/>
    <property type="match status" value="1"/>
</dbReference>
<gene>
    <name evidence="3" type="ORF">JHT90_00305</name>
</gene>
<dbReference type="Gene3D" id="1.10.260.40">
    <property type="entry name" value="lambda repressor-like DNA-binding domains"/>
    <property type="match status" value="1"/>
</dbReference>